<evidence type="ECO:0000313" key="2">
    <source>
        <dbReference type="Proteomes" id="UP000199421"/>
    </source>
</evidence>
<gene>
    <name evidence="1" type="ORF">SAMN05661044_00402</name>
</gene>
<dbReference type="Proteomes" id="UP000199421">
    <property type="component" value="Unassembled WGS sequence"/>
</dbReference>
<organism evidence="1 2">
    <name type="scientific">Olivibacter domesticus</name>
    <name type="common">Pseudosphingobacterium domesticum</name>
    <dbReference type="NCBI Taxonomy" id="407022"/>
    <lineage>
        <taxon>Bacteria</taxon>
        <taxon>Pseudomonadati</taxon>
        <taxon>Bacteroidota</taxon>
        <taxon>Sphingobacteriia</taxon>
        <taxon>Sphingobacteriales</taxon>
        <taxon>Sphingobacteriaceae</taxon>
        <taxon>Olivibacter</taxon>
    </lineage>
</organism>
<dbReference type="EMBL" id="FOAF01000001">
    <property type="protein sequence ID" value="SEK50546.1"/>
    <property type="molecule type" value="Genomic_DNA"/>
</dbReference>
<name>A0A1H7HJG2_OLID1</name>
<protein>
    <submittedName>
        <fullName evidence="1">Uncharacterized protein</fullName>
    </submittedName>
</protein>
<sequence>MKYFTIRASILIVVFCSNCAKQTFRIIDKPITYRKRIADLQLKGTD</sequence>
<dbReference type="AlphaFoldDB" id="A0A1H7HJG2"/>
<proteinExistence type="predicted"/>
<evidence type="ECO:0000313" key="1">
    <source>
        <dbReference type="EMBL" id="SEK50546.1"/>
    </source>
</evidence>
<reference evidence="2" key="1">
    <citation type="submission" date="2016-10" db="EMBL/GenBank/DDBJ databases">
        <authorList>
            <person name="Varghese N."/>
            <person name="Submissions S."/>
        </authorList>
    </citation>
    <scope>NUCLEOTIDE SEQUENCE [LARGE SCALE GENOMIC DNA]</scope>
    <source>
        <strain evidence="2">DSM 18733</strain>
    </source>
</reference>
<keyword evidence="2" id="KW-1185">Reference proteome</keyword>
<accession>A0A1H7HJG2</accession>
<dbReference type="STRING" id="407022.SAMN05661044_00402"/>